<proteinExistence type="inferred from homology"/>
<dbReference type="Pfam" id="PF00487">
    <property type="entry name" value="FA_desaturase"/>
    <property type="match status" value="1"/>
</dbReference>
<evidence type="ECO:0000256" key="4">
    <source>
        <dbReference type="ARBA" id="ARBA00022692"/>
    </source>
</evidence>
<keyword evidence="7 9" id="KW-0443">Lipid metabolism</keyword>
<dbReference type="OrthoDB" id="200948at2759"/>
<dbReference type="InterPro" id="IPR005804">
    <property type="entry name" value="FA_desaturase_dom"/>
</dbReference>
<evidence type="ECO:0000256" key="8">
    <source>
        <dbReference type="ARBA" id="ARBA00023136"/>
    </source>
</evidence>
<dbReference type="CDD" id="cd03508">
    <property type="entry name" value="Delta4-sphingolipid-FADS-like"/>
    <property type="match status" value="1"/>
</dbReference>
<dbReference type="PANTHER" id="PTHR12879:SF8">
    <property type="entry name" value="SPHINGOLIPID DELTA(4)-DESATURASE DES1"/>
    <property type="match status" value="1"/>
</dbReference>
<organism evidence="10">
    <name type="scientific">Cyprideis torosa</name>
    <dbReference type="NCBI Taxonomy" id="163714"/>
    <lineage>
        <taxon>Eukaryota</taxon>
        <taxon>Metazoa</taxon>
        <taxon>Ecdysozoa</taxon>
        <taxon>Arthropoda</taxon>
        <taxon>Crustacea</taxon>
        <taxon>Oligostraca</taxon>
        <taxon>Ostracoda</taxon>
        <taxon>Podocopa</taxon>
        <taxon>Podocopida</taxon>
        <taxon>Cytherocopina</taxon>
        <taxon>Cytheroidea</taxon>
        <taxon>Cytherideidae</taxon>
        <taxon>Cyprideis</taxon>
    </lineage>
</organism>
<sequence>MGATVTRQDFEWSYTAEPHATRRKEILAKYPQIKQLMVHDPSFKWVAAAMVLFQFISIPIVSNLSWPLVLLGAYCLGGVLNHSLMLAVHETSHGEAFGVQRVFANHLFGAFLALPMLVPMSSTFKKYHIEHHKFQGDEKRDTDIPSRVEAYLFNTTFRKFIWVVLQPFFYSLRPMLVYPKTPSMFEIVNIIVTLTFDFCVYYFFGWKPIVYLLGGGFMAMGLHPVAGHFISEHYMFKKGYETYSYYGPLNWLCFNVGYHNEHHDFPNVPGSKLPLVKKIAPEFYDDLPQHDSWVKVIYDFVTDPDVGPYARIKRKTAGYSD</sequence>
<gene>
    <name evidence="10" type="ORF">CTOB1V02_LOCUS814</name>
</gene>
<dbReference type="EMBL" id="OB660107">
    <property type="protein sequence ID" value="CAD7222817.1"/>
    <property type="molecule type" value="Genomic_DNA"/>
</dbReference>
<dbReference type="GO" id="GO:0046513">
    <property type="term" value="P:ceramide biosynthetic process"/>
    <property type="evidence" value="ECO:0007669"/>
    <property type="project" value="TreeGrafter"/>
</dbReference>
<reference evidence="10" key="1">
    <citation type="submission" date="2020-11" db="EMBL/GenBank/DDBJ databases">
        <authorList>
            <person name="Tran Van P."/>
        </authorList>
    </citation>
    <scope>NUCLEOTIDE SEQUENCE</scope>
</reference>
<accession>A0A7R8ZG03</accession>
<comment type="subcellular location">
    <subcellularLocation>
        <location evidence="1">Membrane</location>
        <topology evidence="1">Multi-pass membrane protein</topology>
    </subcellularLocation>
</comment>
<dbReference type="AlphaFoldDB" id="A0A7R8ZG03"/>
<keyword evidence="8 9" id="KW-0472">Membrane</keyword>
<dbReference type="PANTHER" id="PTHR12879">
    <property type="entry name" value="SPHINGOLIPID DELTA 4 DESATURASE/C-4 HYDROXYLASE PROTEIN DES2"/>
    <property type="match status" value="1"/>
</dbReference>
<evidence type="ECO:0000256" key="5">
    <source>
        <dbReference type="ARBA" id="ARBA00022989"/>
    </source>
</evidence>
<evidence type="ECO:0000313" key="10">
    <source>
        <dbReference type="EMBL" id="CAD7222817.1"/>
    </source>
</evidence>
<dbReference type="InterPro" id="IPR013866">
    <property type="entry name" value="Sphingolipid_d4-desaturase_N"/>
</dbReference>
<comment type="similarity">
    <text evidence="2 9">Belongs to the fatty acid desaturase type 1 family. DEGS subfamily.</text>
</comment>
<keyword evidence="5" id="KW-1133">Transmembrane helix</keyword>
<dbReference type="EC" id="1.14.19.17" evidence="3"/>
<evidence type="ECO:0000256" key="1">
    <source>
        <dbReference type="ARBA" id="ARBA00004141"/>
    </source>
</evidence>
<evidence type="ECO:0000256" key="9">
    <source>
        <dbReference type="PIRNR" id="PIRNR017228"/>
    </source>
</evidence>
<name>A0A7R8ZG03_9CRUS</name>
<keyword evidence="4" id="KW-0812">Transmembrane</keyword>
<dbReference type="SMART" id="SM01269">
    <property type="entry name" value="Lipid_DES"/>
    <property type="match status" value="1"/>
</dbReference>
<evidence type="ECO:0000256" key="2">
    <source>
        <dbReference type="ARBA" id="ARBA00006146"/>
    </source>
</evidence>
<evidence type="ECO:0000256" key="3">
    <source>
        <dbReference type="ARBA" id="ARBA00012021"/>
    </source>
</evidence>
<keyword evidence="6 9" id="KW-0560">Oxidoreductase</keyword>
<dbReference type="GO" id="GO:0016020">
    <property type="term" value="C:membrane"/>
    <property type="evidence" value="ECO:0007669"/>
    <property type="project" value="UniProtKB-SubCell"/>
</dbReference>
<dbReference type="GO" id="GO:0042284">
    <property type="term" value="F:sphingolipid delta-4 desaturase activity"/>
    <property type="evidence" value="ECO:0007669"/>
    <property type="project" value="UniProtKB-UniRule"/>
</dbReference>
<dbReference type="Pfam" id="PF08557">
    <property type="entry name" value="Lipid_DES"/>
    <property type="match status" value="1"/>
</dbReference>
<dbReference type="PIRSF" id="PIRSF017228">
    <property type="entry name" value="Sphnglp_dlt4_des"/>
    <property type="match status" value="1"/>
</dbReference>
<evidence type="ECO:0000256" key="7">
    <source>
        <dbReference type="ARBA" id="ARBA00023098"/>
    </source>
</evidence>
<evidence type="ECO:0000256" key="6">
    <source>
        <dbReference type="ARBA" id="ARBA00023002"/>
    </source>
</evidence>
<protein>
    <recommendedName>
        <fullName evidence="3">sphingolipid 4-desaturase</fullName>
        <ecNumber evidence="3">1.14.19.17</ecNumber>
    </recommendedName>
</protein>
<dbReference type="InterPro" id="IPR011388">
    <property type="entry name" value="DES1/DES2"/>
</dbReference>